<dbReference type="EMBL" id="SLUI01000004">
    <property type="protein sequence ID" value="TCL38190.1"/>
    <property type="molecule type" value="Genomic_DNA"/>
</dbReference>
<gene>
    <name evidence="3" type="ORF">EV210_104158</name>
</gene>
<dbReference type="AlphaFoldDB" id="A0A4R1Q2Y8"/>
<dbReference type="NCBIfam" id="TIGR00277">
    <property type="entry name" value="HDIG"/>
    <property type="match status" value="1"/>
</dbReference>
<dbReference type="CDD" id="cd00077">
    <property type="entry name" value="HDc"/>
    <property type="match status" value="1"/>
</dbReference>
<dbReference type="InterPro" id="IPR006674">
    <property type="entry name" value="HD_domain"/>
</dbReference>
<organism evidence="3 4">
    <name type="scientific">Anaerospora hongkongensis</name>
    <dbReference type="NCBI Taxonomy" id="244830"/>
    <lineage>
        <taxon>Bacteria</taxon>
        <taxon>Bacillati</taxon>
        <taxon>Bacillota</taxon>
        <taxon>Negativicutes</taxon>
        <taxon>Selenomonadales</taxon>
        <taxon>Sporomusaceae</taxon>
        <taxon>Anaerospora</taxon>
    </lineage>
</organism>
<evidence type="ECO:0000259" key="1">
    <source>
        <dbReference type="PROSITE" id="PS51831"/>
    </source>
</evidence>
<evidence type="ECO:0000259" key="2">
    <source>
        <dbReference type="PROSITE" id="PS51832"/>
    </source>
</evidence>
<dbReference type="Pfam" id="PF13487">
    <property type="entry name" value="HD_5"/>
    <property type="match status" value="1"/>
</dbReference>
<dbReference type="SUPFAM" id="SSF109604">
    <property type="entry name" value="HD-domain/PDEase-like"/>
    <property type="match status" value="1"/>
</dbReference>
<dbReference type="Proteomes" id="UP000295063">
    <property type="component" value="Unassembled WGS sequence"/>
</dbReference>
<dbReference type="InterPro" id="IPR006675">
    <property type="entry name" value="HDIG_dom"/>
</dbReference>
<dbReference type="OrthoDB" id="1677843at2"/>
<protein>
    <submittedName>
        <fullName evidence="3">Putative nucleotidyltransferase with HDIG domain</fullName>
    </submittedName>
</protein>
<evidence type="ECO:0000313" key="3">
    <source>
        <dbReference type="EMBL" id="TCL38190.1"/>
    </source>
</evidence>
<name>A0A4R1Q2Y8_9FIRM</name>
<comment type="caution">
    <text evidence="3">The sequence shown here is derived from an EMBL/GenBank/DDBJ whole genome shotgun (WGS) entry which is preliminary data.</text>
</comment>
<reference evidence="3 4" key="1">
    <citation type="submission" date="2019-03" db="EMBL/GenBank/DDBJ databases">
        <title>Genomic Encyclopedia of Type Strains, Phase IV (KMG-IV): sequencing the most valuable type-strain genomes for metagenomic binning, comparative biology and taxonomic classification.</title>
        <authorList>
            <person name="Goeker M."/>
        </authorList>
    </citation>
    <scope>NUCLEOTIDE SEQUENCE [LARGE SCALE GENOMIC DNA]</scope>
    <source>
        <strain evidence="3 4">DSM 15969</strain>
    </source>
</reference>
<dbReference type="Gene3D" id="1.10.3210.10">
    <property type="entry name" value="Hypothetical protein af1432"/>
    <property type="match status" value="1"/>
</dbReference>
<dbReference type="PANTHER" id="PTHR43155:SF2">
    <property type="entry name" value="CYCLIC DI-GMP PHOSPHODIESTERASE PA4108"/>
    <property type="match status" value="1"/>
</dbReference>
<dbReference type="PANTHER" id="PTHR43155">
    <property type="entry name" value="CYCLIC DI-GMP PHOSPHODIESTERASE PA4108-RELATED"/>
    <property type="match status" value="1"/>
</dbReference>
<dbReference type="PROSITE" id="PS51832">
    <property type="entry name" value="HD_GYP"/>
    <property type="match status" value="1"/>
</dbReference>
<dbReference type="SMART" id="SM00471">
    <property type="entry name" value="HDc"/>
    <property type="match status" value="1"/>
</dbReference>
<keyword evidence="3" id="KW-0808">Transferase</keyword>
<feature type="domain" description="HD" evidence="1">
    <location>
        <begin position="72"/>
        <end position="195"/>
    </location>
</feature>
<dbReference type="GO" id="GO:0016740">
    <property type="term" value="F:transferase activity"/>
    <property type="evidence" value="ECO:0007669"/>
    <property type="project" value="UniProtKB-KW"/>
</dbReference>
<feature type="domain" description="HD-GYP" evidence="2">
    <location>
        <begin position="50"/>
        <end position="246"/>
    </location>
</feature>
<dbReference type="InterPro" id="IPR003607">
    <property type="entry name" value="HD/PDEase_dom"/>
</dbReference>
<dbReference type="InterPro" id="IPR037522">
    <property type="entry name" value="HD_GYP_dom"/>
</dbReference>
<dbReference type="PROSITE" id="PS51831">
    <property type="entry name" value="HD"/>
    <property type="match status" value="1"/>
</dbReference>
<dbReference type="RefSeq" id="WP_132077788.1">
    <property type="nucleotide sequence ID" value="NZ_DALZLR010000004.1"/>
</dbReference>
<proteinExistence type="predicted"/>
<evidence type="ECO:0000313" key="4">
    <source>
        <dbReference type="Proteomes" id="UP000295063"/>
    </source>
</evidence>
<sequence length="290" mass="32716">MQGRSLLSSRQFQEKHRDLVMTLRNVFQKTRYSGHVPMPEVEGLVTGVEELIYTVGVLNQIKKIVINKEDYTFRHSINVAIVAGLMGKWLGLAEGIIQQLVLAGILHDIGKTQVPLSILNKPGELSLTEMNDMKKHSVLGYQLLQEYKEVPQMVKLWILQHHERLDGSGYPDARAGGQISYHAQMIAVADIYDAMTSNRVYRNATTPFRVIEELCAEMFGKLDPYVCTTFLNKLYESLIGNSVRLNNGTEGTIIHIDCIRGTKPLIKTSQGDCIDLEKIKQLQIVEVYSI</sequence>
<keyword evidence="4" id="KW-1185">Reference proteome</keyword>
<accession>A0A4R1Q2Y8</accession>